<dbReference type="SUPFAM" id="SSF51069">
    <property type="entry name" value="Carbonic anhydrase"/>
    <property type="match status" value="2"/>
</dbReference>
<protein>
    <recommendedName>
        <fullName evidence="3 9">Carbonic anhydrase</fullName>
        <ecNumber evidence="3 9">4.2.1.1</ecNumber>
    </recommendedName>
</protein>
<evidence type="ECO:0000256" key="9">
    <source>
        <dbReference type="RuleBase" id="RU367011"/>
    </source>
</evidence>
<accession>A0AAD5L0B7</accession>
<evidence type="ECO:0000256" key="6">
    <source>
        <dbReference type="ARBA" id="ARBA00023180"/>
    </source>
</evidence>
<evidence type="ECO:0000256" key="7">
    <source>
        <dbReference type="ARBA" id="ARBA00023239"/>
    </source>
</evidence>
<dbReference type="PANTHER" id="PTHR18952">
    <property type="entry name" value="CARBONIC ANHYDRASE"/>
    <property type="match status" value="1"/>
</dbReference>
<dbReference type="GO" id="GO:0004089">
    <property type="term" value="F:carbonate dehydratase activity"/>
    <property type="evidence" value="ECO:0007669"/>
    <property type="project" value="UniProtKB-UniRule"/>
</dbReference>
<evidence type="ECO:0000256" key="4">
    <source>
        <dbReference type="ARBA" id="ARBA00022723"/>
    </source>
</evidence>
<evidence type="ECO:0000256" key="8">
    <source>
        <dbReference type="ARBA" id="ARBA00048348"/>
    </source>
</evidence>
<proteinExistence type="inferred from homology"/>
<keyword evidence="5 9" id="KW-0862">Zinc</keyword>
<dbReference type="GO" id="GO:0008270">
    <property type="term" value="F:zinc ion binding"/>
    <property type="evidence" value="ECO:0007669"/>
    <property type="project" value="UniProtKB-UniRule"/>
</dbReference>
<evidence type="ECO:0000259" key="10">
    <source>
        <dbReference type="PROSITE" id="PS51144"/>
    </source>
</evidence>
<gene>
    <name evidence="11" type="ORF">GHT06_010370</name>
</gene>
<dbReference type="PROSITE" id="PS51144">
    <property type="entry name" value="ALPHA_CA_2"/>
    <property type="match status" value="2"/>
</dbReference>
<keyword evidence="12" id="KW-1185">Reference proteome</keyword>
<dbReference type="InterPro" id="IPR036398">
    <property type="entry name" value="CA_dom_sf"/>
</dbReference>
<feature type="domain" description="Alpha-carbonic anhydrase" evidence="10">
    <location>
        <begin position="347"/>
        <end position="602"/>
    </location>
</feature>
<evidence type="ECO:0000256" key="1">
    <source>
        <dbReference type="ARBA" id="ARBA00002904"/>
    </source>
</evidence>
<dbReference type="EC" id="4.2.1.1" evidence="3 9"/>
<dbReference type="GO" id="GO:0005886">
    <property type="term" value="C:plasma membrane"/>
    <property type="evidence" value="ECO:0007669"/>
    <property type="project" value="TreeGrafter"/>
</dbReference>
<feature type="chain" id="PRO_5041773934" description="Carbonic anhydrase" evidence="9">
    <location>
        <begin position="24"/>
        <end position="606"/>
    </location>
</feature>
<sequence>MDMRMLVSLLQIILVVSFEFANGAVIGRNRADSRSDWNYDDPSLWPVDFPTCGGEQQSPVNLDRLTGIEATYPKLILANYDKVFVEALSNNGHTVVLHLPEISLSEEVPHLSGGGLTGIYNFDHLHFHWGSDSTRGSEHRISNQAFPAELHIVHYNQKYADFATASKFPDGIAVLAILIEVSARDNIAFRHIQHFDNVIHPGGTPTSNVPIPIPLEDLIPDDPDAFFRYDGSLTTPECNESVIWTVFETPIAISARQLDKFRELFTSGNVPMVDNYRPIQTINNRIVTYRSSTSEFHHFSRLTFRDGETGFHVQAKNFNVYFFAQFMVGVCFVAAISANPATPAPPAHWSYAERVHWKEHFSACGGEHQSPINLDYASVITTNFPSFVFNNYEQVLPEMLTNNGHTVMMSVNSQSNEDVPFITGGGLTDPYRFFQLHFHWGMDSLSGSEHTINGRPYPAELHIVHYNTKYGNFSTAVAHPDGLAVLGIMIELETRDNIAFRHLERFDEIMNPNSDKKSALTYPVPLSDLLPDRTGSFFRYNGSLTTPGCNEDVIWTVFETPIAISERQLAIFRRLLDSEGQHMEGNFRPVQELHDRVVYYRPETSY</sequence>
<dbReference type="FunFam" id="3.10.200.10:FF:000003">
    <property type="entry name" value="Carbonic anhydrase 12"/>
    <property type="match status" value="2"/>
</dbReference>
<comment type="catalytic activity">
    <reaction evidence="8 9">
        <text>hydrogencarbonate + H(+) = CO2 + H2O</text>
        <dbReference type="Rhea" id="RHEA:10748"/>
        <dbReference type="ChEBI" id="CHEBI:15377"/>
        <dbReference type="ChEBI" id="CHEBI:15378"/>
        <dbReference type="ChEBI" id="CHEBI:16526"/>
        <dbReference type="ChEBI" id="CHEBI:17544"/>
        <dbReference type="EC" id="4.2.1.1"/>
    </reaction>
</comment>
<comment type="cofactor">
    <cofactor evidence="9">
        <name>Zn(2+)</name>
        <dbReference type="ChEBI" id="CHEBI:29105"/>
    </cofactor>
</comment>
<keyword evidence="7 9" id="KW-0456">Lyase</keyword>
<dbReference type="EMBL" id="WJBH02000002">
    <property type="protein sequence ID" value="KAI9562914.1"/>
    <property type="molecule type" value="Genomic_DNA"/>
</dbReference>
<comment type="caution">
    <text evidence="11">The sequence shown here is derived from an EMBL/GenBank/DDBJ whole genome shotgun (WGS) entry which is preliminary data.</text>
</comment>
<evidence type="ECO:0000256" key="3">
    <source>
        <dbReference type="ARBA" id="ARBA00012925"/>
    </source>
</evidence>
<evidence type="ECO:0000256" key="5">
    <source>
        <dbReference type="ARBA" id="ARBA00022833"/>
    </source>
</evidence>
<dbReference type="AlphaFoldDB" id="A0AAD5L0B7"/>
<dbReference type="PANTHER" id="PTHR18952:SF265">
    <property type="entry name" value="CARBONIC ANHYDRASE"/>
    <property type="match status" value="1"/>
</dbReference>
<reference evidence="11 12" key="1">
    <citation type="submission" date="2022-05" db="EMBL/GenBank/DDBJ databases">
        <title>A multi-omics perspective on studying reproductive biology in Daphnia sinensis.</title>
        <authorList>
            <person name="Jia J."/>
        </authorList>
    </citation>
    <scope>NUCLEOTIDE SEQUENCE [LARGE SCALE GENOMIC DNA]</scope>
    <source>
        <strain evidence="11 12">WSL</strain>
    </source>
</reference>
<evidence type="ECO:0000313" key="11">
    <source>
        <dbReference type="EMBL" id="KAI9562914.1"/>
    </source>
</evidence>
<keyword evidence="6" id="KW-0325">Glycoprotein</keyword>
<name>A0AAD5L0B7_9CRUS</name>
<dbReference type="CDD" id="cd00326">
    <property type="entry name" value="alpha_CA"/>
    <property type="match status" value="2"/>
</dbReference>
<keyword evidence="4 9" id="KW-0479">Metal-binding</keyword>
<evidence type="ECO:0000313" key="12">
    <source>
        <dbReference type="Proteomes" id="UP000820818"/>
    </source>
</evidence>
<dbReference type="Proteomes" id="UP000820818">
    <property type="component" value="Linkage Group LG2"/>
</dbReference>
<feature type="signal peptide" evidence="9">
    <location>
        <begin position="1"/>
        <end position="23"/>
    </location>
</feature>
<comment type="function">
    <text evidence="1 9">Reversible hydration of carbon dioxide.</text>
</comment>
<keyword evidence="9" id="KW-0732">Signal</keyword>
<dbReference type="Pfam" id="PF00194">
    <property type="entry name" value="Carb_anhydrase"/>
    <property type="match status" value="2"/>
</dbReference>
<dbReference type="InterPro" id="IPR023561">
    <property type="entry name" value="Carbonic_anhydrase_a-class"/>
</dbReference>
<dbReference type="PROSITE" id="PS00162">
    <property type="entry name" value="ALPHA_CA_1"/>
    <property type="match status" value="2"/>
</dbReference>
<dbReference type="SMART" id="SM01057">
    <property type="entry name" value="Carb_anhydrase"/>
    <property type="match status" value="2"/>
</dbReference>
<dbReference type="InterPro" id="IPR018338">
    <property type="entry name" value="Carbonic_anhydrase_a-class_CS"/>
</dbReference>
<evidence type="ECO:0000256" key="2">
    <source>
        <dbReference type="ARBA" id="ARBA00010718"/>
    </source>
</evidence>
<organism evidence="11 12">
    <name type="scientific">Daphnia sinensis</name>
    <dbReference type="NCBI Taxonomy" id="1820382"/>
    <lineage>
        <taxon>Eukaryota</taxon>
        <taxon>Metazoa</taxon>
        <taxon>Ecdysozoa</taxon>
        <taxon>Arthropoda</taxon>
        <taxon>Crustacea</taxon>
        <taxon>Branchiopoda</taxon>
        <taxon>Diplostraca</taxon>
        <taxon>Cladocera</taxon>
        <taxon>Anomopoda</taxon>
        <taxon>Daphniidae</taxon>
        <taxon>Daphnia</taxon>
        <taxon>Daphnia similis group</taxon>
    </lineage>
</organism>
<comment type="similarity">
    <text evidence="2 9">Belongs to the alpha-carbonic anhydrase family.</text>
</comment>
<dbReference type="Gene3D" id="3.10.200.10">
    <property type="entry name" value="Alpha carbonic anhydrase"/>
    <property type="match status" value="2"/>
</dbReference>
<dbReference type="InterPro" id="IPR001148">
    <property type="entry name" value="CA_dom"/>
</dbReference>
<feature type="domain" description="Alpha-carbonic anhydrase" evidence="10">
    <location>
        <begin position="35"/>
        <end position="291"/>
    </location>
</feature>